<gene>
    <name evidence="18" type="ORF">GT037_006960</name>
</gene>
<comment type="subcellular location">
    <subcellularLocation>
        <location evidence="2">Cytoplasm</location>
    </subcellularLocation>
    <subcellularLocation>
        <location evidence="1">Peroxisome</location>
    </subcellularLocation>
</comment>
<evidence type="ECO:0000256" key="13">
    <source>
        <dbReference type="ARBA" id="ARBA00023140"/>
    </source>
</evidence>
<reference evidence="18" key="2">
    <citation type="submission" date="2020-08" db="EMBL/GenBank/DDBJ databases">
        <title>Draft Genome Sequence of Cumin Blight Pathogen Alternaria burnsii.</title>
        <authorList>
            <person name="Feng Z."/>
        </authorList>
    </citation>
    <scope>NUCLEOTIDE SEQUENCE</scope>
    <source>
        <strain evidence="18">CBS107.38</strain>
    </source>
</reference>
<dbReference type="SUPFAM" id="SSF54928">
    <property type="entry name" value="RNA-binding domain, RBD"/>
    <property type="match status" value="2"/>
</dbReference>
<evidence type="ECO:0000256" key="5">
    <source>
        <dbReference type="ARBA" id="ARBA00022448"/>
    </source>
</evidence>
<keyword evidence="15" id="KW-0694">RNA-binding</keyword>
<name>A0A8H7B1B7_9PLEO</name>
<sequence>IKVPEGTGSDAGSERVFGWNHLHSFTCGSCPSCQLDHTPQSYLCHMFLLRRTAVRAITASPSKAFLAKPRSINTATPSAFRLRQQQWSISSFQRRFASDEAAKTEQAEAAAADTPENFAQTAAEAPVEENLTPAQQEVQAEPTDASATVGAEALDAAVEHADKGKTFKKSRTNPPNNMLYIGNLYYEVTAEQLKRVFSKFGDVESTRIVYDNRGLSRGFGYVEFKNVSDAQAALDNLDMQVFEGRNLVVQFHQPKPNSRTRNTITNKFEANPPSKTLFIGNMSFEMSDKDLNDLFRDVRNVMDVRVAIDRRTGQPRGFAHADFIDVASATKAREVLKEKTIYGRQLRVDFSKSGANPLSQFTKHVQDDKSLQRDRLVGRGPGGMQEGMRSQQMGGPSDGMMNEFMNQNVQLPQGPGPASPFAMEQMRRELERTQHSGSPAWAAEFDPGMQAPQMGGPAMQERPAGFNPAEFAKFQQMNPAARTASPTTASQPSMTGYQRPMYGMGMGMGNMGMGMGGMGMMQQPYAPQNFQQPMQEGKGKGRMVELDDQDWEAQFAQLEQTDQQDLSALDAEANKAMEAELNEMDRSVEKDAVDFDDFESIWKGIQAETEYARQLANEENFVEGHMGDMDQWEGFDGLNTHSVRDPAMGDYLFEQENLFKNVTNPFEEGVKIMEDGGNLSLAALAFEAAVQKDPNHIAAWVRLGESQAQNEKETPAIRALEHALKQDPSNLEALMGLAVSYTNEGYESTAYRTLERWLATKYPSLIKEPLSSDAEMGFTDRHLLHEKVTNLFIQAAQLSPSGEQMDPDVQVGLGVLFYGVEEYDKAVDCFGAALASTESGVSNSSSQVHLLWNRLGATLANSGRSEEAIDAYSRALALRPNFVRARYNLGVSCINIGCYTEAAQHLLGALAMHKVVEREGKEKAREVVGEGVSDSQLDNMIHQNQSTNLYDTLRRVFGQMGRRDLSDIVGPGMDVERFRGEFEF</sequence>
<keyword evidence="6" id="KW-0963">Cytoplasm</keyword>
<dbReference type="InterPro" id="IPR024111">
    <property type="entry name" value="PEX5/PEX5L"/>
</dbReference>
<evidence type="ECO:0000256" key="2">
    <source>
        <dbReference type="ARBA" id="ARBA00004496"/>
    </source>
</evidence>
<dbReference type="SUPFAM" id="SSF48452">
    <property type="entry name" value="TPR-like"/>
    <property type="match status" value="1"/>
</dbReference>
<dbReference type="Gene3D" id="1.25.40.10">
    <property type="entry name" value="Tetratricopeptide repeat domain"/>
    <property type="match status" value="1"/>
</dbReference>
<evidence type="ECO:0000256" key="1">
    <source>
        <dbReference type="ARBA" id="ARBA00004275"/>
    </source>
</evidence>
<evidence type="ECO:0000313" key="19">
    <source>
        <dbReference type="Proteomes" id="UP000596902"/>
    </source>
</evidence>
<dbReference type="GO" id="GO:0003723">
    <property type="term" value="F:RNA binding"/>
    <property type="evidence" value="ECO:0007669"/>
    <property type="project" value="UniProtKB-UniRule"/>
</dbReference>
<evidence type="ECO:0000256" key="3">
    <source>
        <dbReference type="ARBA" id="ARBA00005348"/>
    </source>
</evidence>
<keyword evidence="9 16" id="KW-0802">TPR repeat</keyword>
<dbReference type="GO" id="GO:0005778">
    <property type="term" value="C:peroxisomal membrane"/>
    <property type="evidence" value="ECO:0007669"/>
    <property type="project" value="TreeGrafter"/>
</dbReference>
<evidence type="ECO:0000256" key="10">
    <source>
        <dbReference type="ARBA" id="ARBA00022843"/>
    </source>
</evidence>
<evidence type="ECO:0000259" key="17">
    <source>
        <dbReference type="PROSITE" id="PS50102"/>
    </source>
</evidence>
<comment type="similarity">
    <text evidence="3">Belongs to the peroxisomal targeting signal receptor family.</text>
</comment>
<evidence type="ECO:0000256" key="6">
    <source>
        <dbReference type="ARBA" id="ARBA00022490"/>
    </source>
</evidence>
<reference evidence="18" key="1">
    <citation type="submission" date="2020-01" db="EMBL/GenBank/DDBJ databases">
        <authorList>
            <person name="Feng Z.H.Z."/>
        </authorList>
    </citation>
    <scope>NUCLEOTIDE SEQUENCE</scope>
    <source>
        <strain evidence="18">CBS107.38</strain>
    </source>
</reference>
<dbReference type="InterPro" id="IPR035979">
    <property type="entry name" value="RBD_domain_sf"/>
</dbReference>
<evidence type="ECO:0000256" key="15">
    <source>
        <dbReference type="PROSITE-ProRule" id="PRU00176"/>
    </source>
</evidence>
<evidence type="ECO:0000313" key="18">
    <source>
        <dbReference type="EMBL" id="KAF7675197.1"/>
    </source>
</evidence>
<keyword evidence="8" id="KW-0677">Repeat</keyword>
<evidence type="ECO:0000256" key="9">
    <source>
        <dbReference type="ARBA" id="ARBA00022803"/>
    </source>
</evidence>
<dbReference type="Gene3D" id="3.30.70.330">
    <property type="match status" value="2"/>
</dbReference>
<evidence type="ECO:0000256" key="7">
    <source>
        <dbReference type="ARBA" id="ARBA00022499"/>
    </source>
</evidence>
<feature type="repeat" description="TPR" evidence="16">
    <location>
        <begin position="849"/>
        <end position="882"/>
    </location>
</feature>
<accession>A0A8H7B1B7</accession>
<dbReference type="SMART" id="SM00360">
    <property type="entry name" value="RRM"/>
    <property type="match status" value="2"/>
</dbReference>
<dbReference type="GO" id="GO:0016560">
    <property type="term" value="P:protein import into peroxisome matrix, docking"/>
    <property type="evidence" value="ECO:0007669"/>
    <property type="project" value="TreeGrafter"/>
</dbReference>
<dbReference type="RefSeq" id="XP_038785479.1">
    <property type="nucleotide sequence ID" value="XM_038932007.1"/>
</dbReference>
<dbReference type="EMBL" id="JAAABM010000009">
    <property type="protein sequence ID" value="KAF7675197.1"/>
    <property type="molecule type" value="Genomic_DNA"/>
</dbReference>
<evidence type="ECO:0000256" key="16">
    <source>
        <dbReference type="PROSITE-ProRule" id="PRU00339"/>
    </source>
</evidence>
<proteinExistence type="inferred from homology"/>
<dbReference type="GeneID" id="62205185"/>
<dbReference type="PROSITE" id="PS50005">
    <property type="entry name" value="TPR"/>
    <property type="match status" value="2"/>
</dbReference>
<keyword evidence="5" id="KW-0813">Transport</keyword>
<feature type="domain" description="RRM" evidence="17">
    <location>
        <begin position="177"/>
        <end position="254"/>
    </location>
</feature>
<dbReference type="Proteomes" id="UP000596902">
    <property type="component" value="Unassembled WGS sequence"/>
</dbReference>
<keyword evidence="12" id="KW-0882">Thioester bond</keyword>
<organism evidence="18 19">
    <name type="scientific">Alternaria burnsii</name>
    <dbReference type="NCBI Taxonomy" id="1187904"/>
    <lineage>
        <taxon>Eukaryota</taxon>
        <taxon>Fungi</taxon>
        <taxon>Dikarya</taxon>
        <taxon>Ascomycota</taxon>
        <taxon>Pezizomycotina</taxon>
        <taxon>Dothideomycetes</taxon>
        <taxon>Pleosporomycetidae</taxon>
        <taxon>Pleosporales</taxon>
        <taxon>Pleosporineae</taxon>
        <taxon>Pleosporaceae</taxon>
        <taxon>Alternaria</taxon>
        <taxon>Alternaria sect. Alternaria</taxon>
    </lineage>
</organism>
<dbReference type="InterPro" id="IPR000504">
    <property type="entry name" value="RRM_dom"/>
</dbReference>
<dbReference type="PANTHER" id="PTHR10130">
    <property type="entry name" value="PEROXISOMAL TARGETING SIGNAL 1 RECEPTOR PEX5"/>
    <property type="match status" value="1"/>
</dbReference>
<protein>
    <recommendedName>
        <fullName evidence="4">Peroxisomal targeting signal receptor</fullName>
    </recommendedName>
    <alternativeName>
        <fullName evidence="14">Peroxin-5</fullName>
    </alternativeName>
</protein>
<dbReference type="FunFam" id="1.25.40.10:FF:000218">
    <property type="entry name" value="Peroxisomal targeting signal receptor"/>
    <property type="match status" value="1"/>
</dbReference>
<dbReference type="GO" id="GO:0005829">
    <property type="term" value="C:cytosol"/>
    <property type="evidence" value="ECO:0007669"/>
    <property type="project" value="TreeGrafter"/>
</dbReference>
<dbReference type="AlphaFoldDB" id="A0A8H7B1B7"/>
<dbReference type="InterPro" id="IPR011990">
    <property type="entry name" value="TPR-like_helical_dom_sf"/>
</dbReference>
<feature type="non-terminal residue" evidence="18">
    <location>
        <position position="1"/>
    </location>
</feature>
<keyword evidence="7" id="KW-1017">Isopeptide bond</keyword>
<dbReference type="Pfam" id="PF00076">
    <property type="entry name" value="RRM_1"/>
    <property type="match status" value="2"/>
</dbReference>
<dbReference type="InterPro" id="IPR012677">
    <property type="entry name" value="Nucleotide-bd_a/b_plait_sf"/>
</dbReference>
<dbReference type="Pfam" id="PF13414">
    <property type="entry name" value="TPR_11"/>
    <property type="match status" value="1"/>
</dbReference>
<evidence type="ECO:0000256" key="8">
    <source>
        <dbReference type="ARBA" id="ARBA00022737"/>
    </source>
</evidence>
<evidence type="ECO:0000256" key="14">
    <source>
        <dbReference type="ARBA" id="ARBA00032505"/>
    </source>
</evidence>
<keyword evidence="11" id="KW-0653">Protein transport</keyword>
<feature type="repeat" description="TPR" evidence="16">
    <location>
        <begin position="697"/>
        <end position="730"/>
    </location>
</feature>
<feature type="domain" description="RRM" evidence="17">
    <location>
        <begin position="275"/>
        <end position="353"/>
    </location>
</feature>
<evidence type="ECO:0000256" key="11">
    <source>
        <dbReference type="ARBA" id="ARBA00022927"/>
    </source>
</evidence>
<keyword evidence="13" id="KW-0576">Peroxisome</keyword>
<dbReference type="SMART" id="SM00028">
    <property type="entry name" value="TPR"/>
    <property type="match status" value="4"/>
</dbReference>
<keyword evidence="10" id="KW-0832">Ubl conjugation</keyword>
<dbReference type="PROSITE" id="PS50102">
    <property type="entry name" value="RRM"/>
    <property type="match status" value="2"/>
</dbReference>
<evidence type="ECO:0000256" key="12">
    <source>
        <dbReference type="ARBA" id="ARBA00022966"/>
    </source>
</evidence>
<dbReference type="InterPro" id="IPR019734">
    <property type="entry name" value="TPR_rpt"/>
</dbReference>
<dbReference type="PANTHER" id="PTHR10130:SF0">
    <property type="entry name" value="GH08708P"/>
    <property type="match status" value="1"/>
</dbReference>
<dbReference type="GO" id="GO:0005052">
    <property type="term" value="F:peroxisome matrix targeting signal-1 binding"/>
    <property type="evidence" value="ECO:0007669"/>
    <property type="project" value="TreeGrafter"/>
</dbReference>
<keyword evidence="19" id="KW-1185">Reference proteome</keyword>
<comment type="caution">
    <text evidence="18">The sequence shown here is derived from an EMBL/GenBank/DDBJ whole genome shotgun (WGS) entry which is preliminary data.</text>
</comment>
<evidence type="ECO:0000256" key="4">
    <source>
        <dbReference type="ARBA" id="ARBA00014710"/>
    </source>
</evidence>